<evidence type="ECO:0000313" key="3">
    <source>
        <dbReference type="Proteomes" id="UP000282002"/>
    </source>
</evidence>
<protein>
    <recommendedName>
        <fullName evidence="1">ParB-like N-terminal domain-containing protein</fullName>
    </recommendedName>
</protein>
<proteinExistence type="predicted"/>
<dbReference type="KEGG" id="taw:EI545_13115"/>
<dbReference type="OrthoDB" id="7812516at2"/>
<dbReference type="InterPro" id="IPR036086">
    <property type="entry name" value="ParB/Sulfiredoxin_sf"/>
</dbReference>
<dbReference type="GO" id="GO:0005694">
    <property type="term" value="C:chromosome"/>
    <property type="evidence" value="ECO:0007669"/>
    <property type="project" value="TreeGrafter"/>
</dbReference>
<dbReference type="GO" id="GO:0007059">
    <property type="term" value="P:chromosome segregation"/>
    <property type="evidence" value="ECO:0007669"/>
    <property type="project" value="TreeGrafter"/>
</dbReference>
<dbReference type="PANTHER" id="PTHR33375:SF1">
    <property type="entry name" value="CHROMOSOME-PARTITIONING PROTEIN PARB-RELATED"/>
    <property type="match status" value="1"/>
</dbReference>
<name>A0A3S8U845_9RHOB</name>
<dbReference type="Gene3D" id="3.90.1530.30">
    <property type="match status" value="1"/>
</dbReference>
<dbReference type="SUPFAM" id="SSF110849">
    <property type="entry name" value="ParB/Sulfiredoxin"/>
    <property type="match status" value="1"/>
</dbReference>
<dbReference type="SMART" id="SM00470">
    <property type="entry name" value="ParB"/>
    <property type="match status" value="1"/>
</dbReference>
<reference evidence="2 3" key="1">
    <citation type="submission" date="2018-12" db="EMBL/GenBank/DDBJ databases">
        <title>Complete genome sequencing of Tabrizicola sp. K13M18.</title>
        <authorList>
            <person name="Bae J.-W."/>
        </authorList>
    </citation>
    <scope>NUCLEOTIDE SEQUENCE [LARGE SCALE GENOMIC DNA]</scope>
    <source>
        <strain evidence="2 3">K13M18</strain>
    </source>
</reference>
<dbReference type="InterPro" id="IPR003115">
    <property type="entry name" value="ParB_N"/>
</dbReference>
<dbReference type="InterPro" id="IPR050336">
    <property type="entry name" value="Chromosome_partition/occlusion"/>
</dbReference>
<gene>
    <name evidence="2" type="ORF">EI545_13115</name>
</gene>
<organism evidence="2 3">
    <name type="scientific">Tabrizicola piscis</name>
    <dbReference type="NCBI Taxonomy" id="2494374"/>
    <lineage>
        <taxon>Bacteria</taxon>
        <taxon>Pseudomonadati</taxon>
        <taxon>Pseudomonadota</taxon>
        <taxon>Alphaproteobacteria</taxon>
        <taxon>Rhodobacterales</taxon>
        <taxon>Paracoccaceae</taxon>
        <taxon>Tabrizicola</taxon>
    </lineage>
</organism>
<evidence type="ECO:0000313" key="2">
    <source>
        <dbReference type="EMBL" id="AZL59689.1"/>
    </source>
</evidence>
<sequence>MDPLLHLPLAAIDPHALLRDRTTLTPEPLAQLQRSIAAEGLRMPVEVWELSTPRNGHTHGLISGLRRLTACTALGHSTIPAFLRSPQSVAQALATMVSENENREPVSPWEKATLILTAMEEGHFDTPDAAIAALYPTATRQTRTRLRAYVEVATALDGTLATPERLSIERMERLATALRLGGEEVLTLALIEAKPSGLTAQWHAVAPLITDLIASPPDDEPGTPKPRPRRLLQLKQGLTIRREVCRGGYLLKFTGPEARQGGLIDDVLDKVEEWFGNP</sequence>
<dbReference type="RefSeq" id="WP_125325884.1">
    <property type="nucleotide sequence ID" value="NZ_CP034328.1"/>
</dbReference>
<dbReference type="Proteomes" id="UP000282002">
    <property type="component" value="Chromosome"/>
</dbReference>
<evidence type="ECO:0000259" key="1">
    <source>
        <dbReference type="SMART" id="SM00470"/>
    </source>
</evidence>
<dbReference type="PANTHER" id="PTHR33375">
    <property type="entry name" value="CHROMOSOME-PARTITIONING PROTEIN PARB-RELATED"/>
    <property type="match status" value="1"/>
</dbReference>
<dbReference type="EMBL" id="CP034328">
    <property type="protein sequence ID" value="AZL59689.1"/>
    <property type="molecule type" value="Genomic_DNA"/>
</dbReference>
<keyword evidence="3" id="KW-1185">Reference proteome</keyword>
<dbReference type="Pfam" id="PF02195">
    <property type="entry name" value="ParB_N"/>
    <property type="match status" value="1"/>
</dbReference>
<accession>A0A3S8U845</accession>
<dbReference type="AlphaFoldDB" id="A0A3S8U845"/>
<feature type="domain" description="ParB-like N-terminal" evidence="1">
    <location>
        <begin position="5"/>
        <end position="101"/>
    </location>
</feature>